<dbReference type="InterPro" id="IPR036770">
    <property type="entry name" value="Ankyrin_rpt-contain_sf"/>
</dbReference>
<dbReference type="Gene3D" id="2.20.110.10">
    <property type="entry name" value="Histone H3 K4-specific methyltransferase SET7/9 N-terminal domain"/>
    <property type="match status" value="4"/>
</dbReference>
<keyword evidence="1" id="KW-0677">Repeat</keyword>
<evidence type="ECO:0000313" key="5">
    <source>
        <dbReference type="EMBL" id="CAJ1386886.1"/>
    </source>
</evidence>
<sequence length="1233" mass="136913">MLESELFFGLDHSPIFLALQHKLLSLLKAILLEAKVLVLSDSPEQCSKWVLTLLSLLPAGLWLGFNSDGFGREHFMYQKHGFPIQCFGPRCCVYPYMGLHMLDSLLQMRGFLIGTTNRIFLDRTVPDVVLEVPGTESNKFSVEFRCKELKELTRCTSCERSWLQDACARLGAAMPEPEDVDEPPVVPVVPVMPDPAEEDEDELIAALPEIDAAVVRISSEELVRDVQTAEAKRAAWKQASSREHLRQEAAWAAVVDADRTAFIAYWRRLVAAAAKIAGLQRDLAQGLEAATRQEKSELGRFGLPFLQRWVRYTHGGRTWLQVHKLPVTEKRPKPPREGPGTYIFSNGDEYHGEFRRSMRHGSGVYVSHRNHMQYDGQWYRDRRHGTGTLTIEGAGKVLYTYDGQWQADKRHGSGSCVRCHKEKYSGQWMQNLYHGAGTYVDEKGSLYEGEWYAGKFHGVGKHVCNGETYTGSFVAGERHGMGQLAKSSESLEGIEDFLGLESLYAGQWRAGQKHGQGTAIYTMGEYEGEWVNGQRQGQAALSQDGYHLEGPWASNLPGTGTHMIFYPDGAKYTGQVTVVPAGSLCTPWKIVPHGHGILKEPKGQFYQGFRMRSRSRLSAGIGFGGAAGVRKVLRFSRIVPPVVDFVYDFTSALCLTVPCGVVQVRFSAWRLLVPLYLLLFLLAEASADRRGSQAASKAVGLLLGNVPGAVACLARTSVLPCQRRPENYPNALTRAIAECLVARTLQLHRPLPQPPECADDFARVLLPCVVLELTLNWKTALAVGLAAVCSQKAIAPLAGKFFRDMARSRLGTLAYRSPPRPGICVESLQRLVVGLLTRVADLEREVTPLKNHLVGGGCVRPEWRASKDEEDVDGLKDKVDKLLTVVQRLEARVPPPLVEQKRTEPEEPGIFPSEARDIYDEGEERFLKVAPAANPLELHGLLYTVAFGDETDALMLISDGGAKAQLEARDMHGRSALHCAASRGSVAIAKMLLDHSNFVHYINSADKYLRTALHMAARAGHADVCELLLQHRLFTAAKAVDCDGQTALHHAAAAGHEDVCRVLLQRGLDAGAADCFGRLPLHHCARGGHPHAAEALLAAAEVSAVWATDCDQLTALHCAAFRGHVAVCETMMKHLSFEQVCKAGVLDYSTLRHSRDEVLPAVQHALEAIGLGLEEQAMDSPDALDEMRTPSRTSWRPCRSFRNRNPRKRRRRCRTKRRRKRRRQRRRRRRPAL</sequence>
<name>A0AA36IFW3_9DINO</name>
<reference evidence="5" key="1">
    <citation type="submission" date="2023-08" db="EMBL/GenBank/DDBJ databases">
        <authorList>
            <person name="Chen Y."/>
            <person name="Shah S."/>
            <person name="Dougan E. K."/>
            <person name="Thang M."/>
            <person name="Chan C."/>
        </authorList>
    </citation>
    <scope>NUCLEOTIDE SEQUENCE</scope>
</reference>
<dbReference type="GO" id="GO:0005829">
    <property type="term" value="C:cytosol"/>
    <property type="evidence" value="ECO:0007669"/>
    <property type="project" value="TreeGrafter"/>
</dbReference>
<protein>
    <recommendedName>
        <fullName evidence="4">AVL9/DENND6 domain-containing protein</fullName>
    </recommendedName>
</protein>
<dbReference type="InterPro" id="IPR002110">
    <property type="entry name" value="Ankyrin_rpt"/>
</dbReference>
<dbReference type="Gene3D" id="1.25.40.20">
    <property type="entry name" value="Ankyrin repeat-containing domain"/>
    <property type="match status" value="2"/>
</dbReference>
<dbReference type="Gene3D" id="3.40.50.11500">
    <property type="match status" value="1"/>
</dbReference>
<feature type="region of interest" description="Disordered" evidence="3">
    <location>
        <begin position="1179"/>
        <end position="1233"/>
    </location>
</feature>
<dbReference type="PROSITE" id="PS50297">
    <property type="entry name" value="ANK_REP_REGION"/>
    <property type="match status" value="3"/>
</dbReference>
<dbReference type="InterPro" id="IPR043153">
    <property type="entry name" value="DENN_C"/>
</dbReference>
<proteinExistence type="predicted"/>
<dbReference type="Pfam" id="PF12796">
    <property type="entry name" value="Ank_2"/>
    <property type="match status" value="1"/>
</dbReference>
<feature type="compositionally biased region" description="Basic residues" evidence="3">
    <location>
        <begin position="1199"/>
        <end position="1233"/>
    </location>
</feature>
<dbReference type="InterPro" id="IPR003409">
    <property type="entry name" value="MORN"/>
</dbReference>
<gene>
    <name evidence="5" type="ORF">EVOR1521_LOCUS13068</name>
</gene>
<evidence type="ECO:0000256" key="3">
    <source>
        <dbReference type="SAM" id="MobiDB-lite"/>
    </source>
</evidence>
<evidence type="ECO:0000256" key="1">
    <source>
        <dbReference type="ARBA" id="ARBA00022737"/>
    </source>
</evidence>
<keyword evidence="2" id="KW-0040">ANK repeat</keyword>
<dbReference type="SMART" id="SM00698">
    <property type="entry name" value="MORN"/>
    <property type="match status" value="8"/>
</dbReference>
<dbReference type="SMART" id="SM00248">
    <property type="entry name" value="ANK"/>
    <property type="match status" value="6"/>
</dbReference>
<dbReference type="Pfam" id="PF09794">
    <property type="entry name" value="Avl9"/>
    <property type="match status" value="1"/>
</dbReference>
<dbReference type="PROSITE" id="PS50088">
    <property type="entry name" value="ANK_REPEAT"/>
    <property type="match status" value="3"/>
</dbReference>
<feature type="repeat" description="ANK" evidence="2">
    <location>
        <begin position="1008"/>
        <end position="1031"/>
    </location>
</feature>
<dbReference type="AlphaFoldDB" id="A0AA36IFW3"/>
<dbReference type="Proteomes" id="UP001178507">
    <property type="component" value="Unassembled WGS sequence"/>
</dbReference>
<accession>A0AA36IFW3</accession>
<dbReference type="SUPFAM" id="SSF48403">
    <property type="entry name" value="Ankyrin repeat"/>
    <property type="match status" value="1"/>
</dbReference>
<keyword evidence="6" id="KW-1185">Reference proteome</keyword>
<feature type="repeat" description="ANK" evidence="2">
    <location>
        <begin position="972"/>
        <end position="1004"/>
    </location>
</feature>
<feature type="domain" description="AVL9/DENND6" evidence="4">
    <location>
        <begin position="3"/>
        <end position="167"/>
    </location>
</feature>
<dbReference type="EMBL" id="CAUJNA010001435">
    <property type="protein sequence ID" value="CAJ1386886.1"/>
    <property type="molecule type" value="Genomic_DNA"/>
</dbReference>
<dbReference type="PANTHER" id="PTHR43215">
    <property type="entry name" value="RADIAL SPOKE HEAD 1 HOMOLOG"/>
    <property type="match status" value="1"/>
</dbReference>
<feature type="repeat" description="ANK" evidence="2">
    <location>
        <begin position="1043"/>
        <end position="1075"/>
    </location>
</feature>
<dbReference type="InterPro" id="IPR018307">
    <property type="entry name" value="ABL9/DENND6_dom"/>
</dbReference>
<evidence type="ECO:0000313" key="6">
    <source>
        <dbReference type="Proteomes" id="UP001178507"/>
    </source>
</evidence>
<dbReference type="Pfam" id="PF00023">
    <property type="entry name" value="Ank"/>
    <property type="match status" value="1"/>
</dbReference>
<dbReference type="PANTHER" id="PTHR43215:SF14">
    <property type="entry name" value="RADIAL SPOKE HEAD 1 HOMOLOG"/>
    <property type="match status" value="1"/>
</dbReference>
<evidence type="ECO:0000259" key="4">
    <source>
        <dbReference type="Pfam" id="PF09794"/>
    </source>
</evidence>
<organism evidence="5 6">
    <name type="scientific">Effrenium voratum</name>
    <dbReference type="NCBI Taxonomy" id="2562239"/>
    <lineage>
        <taxon>Eukaryota</taxon>
        <taxon>Sar</taxon>
        <taxon>Alveolata</taxon>
        <taxon>Dinophyceae</taxon>
        <taxon>Suessiales</taxon>
        <taxon>Symbiodiniaceae</taxon>
        <taxon>Effrenium</taxon>
    </lineage>
</organism>
<dbReference type="Pfam" id="PF02493">
    <property type="entry name" value="MORN"/>
    <property type="match status" value="9"/>
</dbReference>
<evidence type="ECO:0000256" key="2">
    <source>
        <dbReference type="PROSITE-ProRule" id="PRU00023"/>
    </source>
</evidence>
<comment type="caution">
    <text evidence="5">The sequence shown here is derived from an EMBL/GenBank/DDBJ whole genome shotgun (WGS) entry which is preliminary data.</text>
</comment>
<dbReference type="SUPFAM" id="SSF82185">
    <property type="entry name" value="Histone H3 K4-specific methyltransferase SET7/9 N-terminal domain"/>
    <property type="match status" value="3"/>
</dbReference>